<keyword evidence="4" id="KW-0540">Nuclease</keyword>
<accession>A0AAD8PLQ3</accession>
<comment type="subcellular location">
    <subcellularLocation>
        <location evidence="2">Nucleus</location>
    </subcellularLocation>
</comment>
<keyword evidence="7" id="KW-0227">DNA damage</keyword>
<comment type="similarity">
    <text evidence="3">Belongs to the EME1/MMS4 family.</text>
</comment>
<dbReference type="GO" id="GO:0008821">
    <property type="term" value="F:crossover junction DNA endonuclease activity"/>
    <property type="evidence" value="ECO:0007669"/>
    <property type="project" value="TreeGrafter"/>
</dbReference>
<dbReference type="GO" id="GO:0003677">
    <property type="term" value="F:DNA binding"/>
    <property type="evidence" value="ECO:0007669"/>
    <property type="project" value="InterPro"/>
</dbReference>
<feature type="compositionally biased region" description="Low complexity" evidence="14">
    <location>
        <begin position="411"/>
        <end position="438"/>
    </location>
</feature>
<keyword evidence="6" id="KW-0255">Endonuclease</keyword>
<name>A0AAD8PLQ3_9PEZI</name>
<feature type="compositionally biased region" description="Low complexity" evidence="14">
    <location>
        <begin position="164"/>
        <end position="178"/>
    </location>
</feature>
<comment type="cofactor">
    <cofactor evidence="1">
        <name>Mg(2+)</name>
        <dbReference type="ChEBI" id="CHEBI:18420"/>
    </cofactor>
</comment>
<dbReference type="Pfam" id="PF02732">
    <property type="entry name" value="ERCC4"/>
    <property type="match status" value="1"/>
</dbReference>
<dbReference type="FunFam" id="1.10.150.670:FF:000004">
    <property type="entry name" value="Crossover junction endonuclease EME1"/>
    <property type="match status" value="1"/>
</dbReference>
<dbReference type="InterPro" id="IPR006166">
    <property type="entry name" value="ERCC4_domain"/>
</dbReference>
<dbReference type="GO" id="GO:0000712">
    <property type="term" value="P:resolution of meiotic recombination intermediates"/>
    <property type="evidence" value="ECO:0007669"/>
    <property type="project" value="TreeGrafter"/>
</dbReference>
<dbReference type="InterPro" id="IPR033310">
    <property type="entry name" value="Mms4/EME1/EME2"/>
</dbReference>
<sequence length="815" mass="89850">MQFARLHRTVWLHVHAFRCPSSIDLKLGKEDMPADIISLLSSPSFGPSLDRVESSPSHPPIPAAINVDTRVSVFDDEDVFDLTADTPEAASRPPSLFETANTICSPGTGSGAKRPREEQAPIDTPVYFNSDDFDTTIDLESSLPIANSTFDEPRDSKRPRLSPPRRSGSSSPSARSLSVAEQLGRPPVKPPGGPRRIRAIVDPVEFSSSPVIAFGPVLAATTANERLESDEPSTALPPSAQPVVNRQSPERPTVASGTRVQYELTSDPFASSPCPPLKPAVEPCTIILDDDDDDPFASSPQQAPVQTTKPPECNKTGVMLEKGKQKVASPRRKANWDPISSSAPEPRTRADPFDSPSPPPPRKTLAKAVSAIIDLSDTENVPTTLDIDSDEEFPDLENFDLMKLKARLDTKTTAPRTASKASSKTTTKSTSARIATKTSTEDKARQREAKAAEREREKERKKQEKEVAKEQKAKEKERAAALAEVNKIRTDKKVSTPEMIADLPVSLPAAVTLQIQTLLKDLDVQHTTWDSPVDNVVKWRRKVASKFNDELGHWEPIPMRVEPEKFALVIVTATDFVTCALGPEGNDLEAHALKMKRHFPQEQLIYVIEGLNPWMRKNRNVRNRQFVSAVRSHGDDAADDASTSGQPRRRKNQQPQEYVDEDSIEDALLQLQVMHGVLIHHTNAAVETAQWVAIFTQHISTVPYRKQREATNAAGAGFCMETGQVRTGEDVKDTYVRMLQEIVRVTQPVAYGIVSEFGTVPELVKALEERGPLCLENCRKSTNKDGGFSDRAVGKAISKRVYKVFTGRDEWSTDV</sequence>
<evidence type="ECO:0000313" key="17">
    <source>
        <dbReference type="Proteomes" id="UP001230504"/>
    </source>
</evidence>
<dbReference type="GeneID" id="85443504"/>
<evidence type="ECO:0000256" key="12">
    <source>
        <dbReference type="ARBA" id="ARBA00023242"/>
    </source>
</evidence>
<evidence type="ECO:0000256" key="8">
    <source>
        <dbReference type="ARBA" id="ARBA00022801"/>
    </source>
</evidence>
<keyword evidence="8" id="KW-0378">Hydrolase</keyword>
<feature type="region of interest" description="Disordered" evidence="14">
    <location>
        <begin position="86"/>
        <end position="129"/>
    </location>
</feature>
<evidence type="ECO:0000256" key="5">
    <source>
        <dbReference type="ARBA" id="ARBA00022723"/>
    </source>
</evidence>
<keyword evidence="13" id="KW-0469">Meiosis</keyword>
<evidence type="ECO:0000256" key="13">
    <source>
        <dbReference type="ARBA" id="ARBA00023254"/>
    </source>
</evidence>
<dbReference type="InterPro" id="IPR047521">
    <property type="entry name" value="XPF_nuclease_EME1_ascomycetes"/>
</dbReference>
<feature type="region of interest" description="Disordered" evidence="14">
    <location>
        <begin position="410"/>
        <end position="475"/>
    </location>
</feature>
<comment type="caution">
    <text evidence="16">The sequence shown here is derived from an EMBL/GenBank/DDBJ whole genome shotgun (WGS) entry which is preliminary data.</text>
</comment>
<dbReference type="RefSeq" id="XP_060407835.1">
    <property type="nucleotide sequence ID" value="XM_060559264.1"/>
</dbReference>
<feature type="region of interest" description="Disordered" evidence="14">
    <location>
        <begin position="225"/>
        <end position="256"/>
    </location>
</feature>
<keyword evidence="12" id="KW-0539">Nucleus</keyword>
<dbReference type="GO" id="GO:0031573">
    <property type="term" value="P:mitotic intra-S DNA damage checkpoint signaling"/>
    <property type="evidence" value="ECO:0007669"/>
    <property type="project" value="TreeGrafter"/>
</dbReference>
<dbReference type="GO" id="GO:0005634">
    <property type="term" value="C:nucleus"/>
    <property type="evidence" value="ECO:0007669"/>
    <property type="project" value="UniProtKB-SubCell"/>
</dbReference>
<dbReference type="AlphaFoldDB" id="A0AAD8PLQ3"/>
<evidence type="ECO:0000256" key="7">
    <source>
        <dbReference type="ARBA" id="ARBA00022763"/>
    </source>
</evidence>
<evidence type="ECO:0000256" key="11">
    <source>
        <dbReference type="ARBA" id="ARBA00023204"/>
    </source>
</evidence>
<reference evidence="16" key="1">
    <citation type="submission" date="2021-06" db="EMBL/GenBank/DDBJ databases">
        <title>Comparative genomics, transcriptomics and evolutionary studies reveal genomic signatures of adaptation to plant cell wall in hemibiotrophic fungi.</title>
        <authorList>
            <consortium name="DOE Joint Genome Institute"/>
            <person name="Baroncelli R."/>
            <person name="Diaz J.F."/>
            <person name="Benocci T."/>
            <person name="Peng M."/>
            <person name="Battaglia E."/>
            <person name="Haridas S."/>
            <person name="Andreopoulos W."/>
            <person name="Labutti K."/>
            <person name="Pangilinan J."/>
            <person name="Floch G.L."/>
            <person name="Makela M.R."/>
            <person name="Henrissat B."/>
            <person name="Grigoriev I.V."/>
            <person name="Crouch J.A."/>
            <person name="De Vries R.P."/>
            <person name="Sukno S.A."/>
            <person name="Thon M.R."/>
        </authorList>
    </citation>
    <scope>NUCLEOTIDE SEQUENCE</scope>
    <source>
        <strain evidence="16">CBS 125086</strain>
    </source>
</reference>
<dbReference type="GO" id="GO:0046872">
    <property type="term" value="F:metal ion binding"/>
    <property type="evidence" value="ECO:0007669"/>
    <property type="project" value="UniProtKB-KW"/>
</dbReference>
<feature type="compositionally biased region" description="Polar residues" evidence="14">
    <location>
        <begin position="298"/>
        <end position="309"/>
    </location>
</feature>
<keyword evidence="11" id="KW-0234">DNA repair</keyword>
<keyword evidence="10" id="KW-0233">DNA recombination</keyword>
<evidence type="ECO:0000256" key="3">
    <source>
        <dbReference type="ARBA" id="ARBA00005313"/>
    </source>
</evidence>
<keyword evidence="9" id="KW-0460">Magnesium</keyword>
<dbReference type="PANTHER" id="PTHR21077:SF5">
    <property type="entry name" value="CROSSOVER JUNCTION ENDONUCLEASE MMS4"/>
    <property type="match status" value="1"/>
</dbReference>
<dbReference type="CDD" id="cd20085">
    <property type="entry name" value="XPF_nuclease_Mms4"/>
    <property type="match status" value="1"/>
</dbReference>
<feature type="region of interest" description="Disordered" evidence="14">
    <location>
        <begin position="290"/>
        <end position="365"/>
    </location>
</feature>
<dbReference type="Proteomes" id="UP001230504">
    <property type="component" value="Unassembled WGS sequence"/>
</dbReference>
<evidence type="ECO:0000259" key="15">
    <source>
        <dbReference type="SMART" id="SM00891"/>
    </source>
</evidence>
<dbReference type="EMBL" id="JAHLJV010000128">
    <property type="protein sequence ID" value="KAK1569619.1"/>
    <property type="molecule type" value="Genomic_DNA"/>
</dbReference>
<evidence type="ECO:0000256" key="9">
    <source>
        <dbReference type="ARBA" id="ARBA00022842"/>
    </source>
</evidence>
<proteinExistence type="inferred from homology"/>
<dbReference type="PANTHER" id="PTHR21077">
    <property type="entry name" value="EME1 PROTEIN"/>
    <property type="match status" value="1"/>
</dbReference>
<feature type="compositionally biased region" description="Basic and acidic residues" evidence="14">
    <location>
        <begin position="439"/>
        <end position="475"/>
    </location>
</feature>
<protein>
    <submittedName>
        <fullName evidence="16">ERCC4 domain-containing protein</fullName>
    </submittedName>
</protein>
<dbReference type="GO" id="GO:0031297">
    <property type="term" value="P:replication fork processing"/>
    <property type="evidence" value="ECO:0007669"/>
    <property type="project" value="TreeGrafter"/>
</dbReference>
<organism evidence="16 17">
    <name type="scientific">Colletotrichum navitas</name>
    <dbReference type="NCBI Taxonomy" id="681940"/>
    <lineage>
        <taxon>Eukaryota</taxon>
        <taxon>Fungi</taxon>
        <taxon>Dikarya</taxon>
        <taxon>Ascomycota</taxon>
        <taxon>Pezizomycotina</taxon>
        <taxon>Sordariomycetes</taxon>
        <taxon>Hypocreomycetidae</taxon>
        <taxon>Glomerellales</taxon>
        <taxon>Glomerellaceae</taxon>
        <taxon>Colletotrichum</taxon>
        <taxon>Colletotrichum graminicola species complex</taxon>
    </lineage>
</organism>
<evidence type="ECO:0000256" key="14">
    <source>
        <dbReference type="SAM" id="MobiDB-lite"/>
    </source>
</evidence>
<evidence type="ECO:0000256" key="10">
    <source>
        <dbReference type="ARBA" id="ARBA00023172"/>
    </source>
</evidence>
<keyword evidence="5" id="KW-0479">Metal-binding</keyword>
<keyword evidence="17" id="KW-1185">Reference proteome</keyword>
<evidence type="ECO:0000256" key="6">
    <source>
        <dbReference type="ARBA" id="ARBA00022759"/>
    </source>
</evidence>
<feature type="compositionally biased region" description="Polar residues" evidence="14">
    <location>
        <begin position="98"/>
        <end position="107"/>
    </location>
</feature>
<dbReference type="Gene3D" id="1.10.150.670">
    <property type="entry name" value="Crossover junction endonuclease EME1, DNA-binding domain"/>
    <property type="match status" value="1"/>
</dbReference>
<dbReference type="Gene3D" id="3.40.50.10130">
    <property type="match status" value="1"/>
</dbReference>
<gene>
    <name evidence="16" type="ORF">LY79DRAFT_571589</name>
</gene>
<feature type="domain" description="ERCC4" evidence="15">
    <location>
        <begin position="498"/>
        <end position="768"/>
    </location>
</feature>
<evidence type="ECO:0000256" key="1">
    <source>
        <dbReference type="ARBA" id="ARBA00001946"/>
    </source>
</evidence>
<dbReference type="GO" id="GO:0048476">
    <property type="term" value="C:Holliday junction resolvase complex"/>
    <property type="evidence" value="ECO:0007669"/>
    <property type="project" value="InterPro"/>
</dbReference>
<evidence type="ECO:0000256" key="2">
    <source>
        <dbReference type="ARBA" id="ARBA00004123"/>
    </source>
</evidence>
<dbReference type="InterPro" id="IPR042530">
    <property type="entry name" value="EME1/EME2_C"/>
</dbReference>
<evidence type="ECO:0000256" key="4">
    <source>
        <dbReference type="ARBA" id="ARBA00022722"/>
    </source>
</evidence>
<feature type="region of interest" description="Disordered" evidence="14">
    <location>
        <begin position="144"/>
        <end position="196"/>
    </location>
</feature>
<evidence type="ECO:0000313" key="16">
    <source>
        <dbReference type="EMBL" id="KAK1569619.1"/>
    </source>
</evidence>
<feature type="region of interest" description="Disordered" evidence="14">
    <location>
        <begin position="629"/>
        <end position="659"/>
    </location>
</feature>
<dbReference type="SMART" id="SM00891">
    <property type="entry name" value="ERCC4"/>
    <property type="match status" value="1"/>
</dbReference>
<dbReference type="GO" id="GO:0006302">
    <property type="term" value="P:double-strand break repair"/>
    <property type="evidence" value="ECO:0007669"/>
    <property type="project" value="TreeGrafter"/>
</dbReference>